<gene>
    <name evidence="3" type="ORF">PIIN_01941</name>
</gene>
<comment type="caution">
    <text evidence="3">The sequence shown here is derived from an EMBL/GenBank/DDBJ whole genome shotgun (WGS) entry which is preliminary data.</text>
</comment>
<feature type="chain" id="PRO_5003468516" evidence="2">
    <location>
        <begin position="26"/>
        <end position="304"/>
    </location>
</feature>
<keyword evidence="4" id="KW-1185">Reference proteome</keyword>
<evidence type="ECO:0000256" key="1">
    <source>
        <dbReference type="SAM" id="MobiDB-lite"/>
    </source>
</evidence>
<keyword evidence="2" id="KW-0732">Signal</keyword>
<protein>
    <submittedName>
        <fullName evidence="3">Uncharacterized protein</fullName>
    </submittedName>
</protein>
<reference evidence="3 4" key="1">
    <citation type="journal article" date="2011" name="PLoS Pathog.">
        <title>Endophytic Life Strategies Decoded by Genome and Transcriptome Analyses of the Mutualistic Root Symbiont Piriformospora indica.</title>
        <authorList>
            <person name="Zuccaro A."/>
            <person name="Lahrmann U."/>
            <person name="Guldener U."/>
            <person name="Langen G."/>
            <person name="Pfiffi S."/>
            <person name="Biedenkopf D."/>
            <person name="Wong P."/>
            <person name="Samans B."/>
            <person name="Grimm C."/>
            <person name="Basiewicz M."/>
            <person name="Murat C."/>
            <person name="Martin F."/>
            <person name="Kogel K.H."/>
        </authorList>
    </citation>
    <scope>NUCLEOTIDE SEQUENCE [LARGE SCALE GENOMIC DNA]</scope>
    <source>
        <strain evidence="3 4">DSM 11827</strain>
    </source>
</reference>
<dbReference type="OrthoDB" id="3164837at2759"/>
<evidence type="ECO:0000313" key="4">
    <source>
        <dbReference type="Proteomes" id="UP000007148"/>
    </source>
</evidence>
<evidence type="ECO:0000313" key="3">
    <source>
        <dbReference type="EMBL" id="CCA68074.1"/>
    </source>
</evidence>
<feature type="signal peptide" evidence="2">
    <location>
        <begin position="1"/>
        <end position="25"/>
    </location>
</feature>
<dbReference type="AlphaFoldDB" id="G4T9V1"/>
<accession>G4T9V1</accession>
<evidence type="ECO:0000256" key="2">
    <source>
        <dbReference type="SAM" id="SignalP"/>
    </source>
</evidence>
<name>G4T9V1_SERID</name>
<dbReference type="EMBL" id="CAFZ01000025">
    <property type="protein sequence ID" value="CCA68074.1"/>
    <property type="molecule type" value="Genomic_DNA"/>
</dbReference>
<proteinExistence type="predicted"/>
<dbReference type="HOGENOM" id="CLU_915616_0_0_1"/>
<feature type="compositionally biased region" description="Polar residues" evidence="1">
    <location>
        <begin position="211"/>
        <end position="225"/>
    </location>
</feature>
<sequence length="304" mass="33153">MSQTALLGGLASALCLSLMWPYCYQKQWGIGGFASCPCYHPICGRVGHLDCGWVGENDHEFFGSQEEQEIAAEEERRRRQAWADNIVAKREQDRLRNAMANQYKRLHNHVAAGRDGVLVHGRERVMGVVGGLRPHRSGPGVATVTVEEVDPARKKNIALGVGERNLDDIVGGSKLREPKRGSVLFDGPGGVDEPTASRYGSINQNKRRSIRSSQYSGIGGTTSSVDTRRDPPRIGATLVVPGDGTEDTQLNRGVITPQTVVLGTRPNAPQRPIQEQYTGTKPMVLSPTTDNSLHIPEGTSPRDR</sequence>
<feature type="region of interest" description="Disordered" evidence="1">
    <location>
        <begin position="179"/>
        <end position="304"/>
    </location>
</feature>
<dbReference type="InParanoid" id="G4T9V1"/>
<organism evidence="3 4">
    <name type="scientific">Serendipita indica (strain DSM 11827)</name>
    <name type="common">Root endophyte fungus</name>
    <name type="synonym">Piriformospora indica</name>
    <dbReference type="NCBI Taxonomy" id="1109443"/>
    <lineage>
        <taxon>Eukaryota</taxon>
        <taxon>Fungi</taxon>
        <taxon>Dikarya</taxon>
        <taxon>Basidiomycota</taxon>
        <taxon>Agaricomycotina</taxon>
        <taxon>Agaricomycetes</taxon>
        <taxon>Sebacinales</taxon>
        <taxon>Serendipitaceae</taxon>
        <taxon>Serendipita</taxon>
    </lineage>
</organism>
<feature type="compositionally biased region" description="Polar residues" evidence="1">
    <location>
        <begin position="247"/>
        <end position="261"/>
    </location>
</feature>
<dbReference type="Proteomes" id="UP000007148">
    <property type="component" value="Unassembled WGS sequence"/>
</dbReference>